<dbReference type="InterPro" id="IPR036676">
    <property type="entry name" value="PurM-like_C_sf"/>
</dbReference>
<dbReference type="AlphaFoldDB" id="A0A3M6QPK5"/>
<feature type="binding site" evidence="2">
    <location>
        <position position="267"/>
    </location>
    <ligand>
        <name>substrate</name>
    </ligand>
</feature>
<feature type="binding site" evidence="2">
    <location>
        <position position="215"/>
    </location>
    <ligand>
        <name>Mg(2+)</name>
        <dbReference type="ChEBI" id="CHEBI:18420"/>
        <label>5</label>
    </ligand>
</feature>
<dbReference type="RefSeq" id="WP_122230367.1">
    <property type="nucleotide sequence ID" value="NZ_RDQO01000004.1"/>
</dbReference>
<evidence type="ECO:0000256" key="2">
    <source>
        <dbReference type="HAMAP-Rule" id="MF_02128"/>
    </source>
</evidence>
<keyword evidence="2 5" id="KW-0418">Kinase</keyword>
<comment type="caution">
    <text evidence="5">The sequence shown here is derived from an EMBL/GenBank/DDBJ whole genome shotgun (WGS) entry which is preliminary data.</text>
</comment>
<dbReference type="SUPFAM" id="SSF56042">
    <property type="entry name" value="PurM C-terminal domain-like"/>
    <property type="match status" value="1"/>
</dbReference>
<dbReference type="GO" id="GO:0009030">
    <property type="term" value="F:thiamine-phosphate kinase activity"/>
    <property type="evidence" value="ECO:0007669"/>
    <property type="project" value="UniProtKB-UniRule"/>
</dbReference>
<keyword evidence="2 5" id="KW-0808">Transferase</keyword>
<dbReference type="PANTHER" id="PTHR30270">
    <property type="entry name" value="THIAMINE-MONOPHOSPHATE KINASE"/>
    <property type="match status" value="1"/>
</dbReference>
<organism evidence="5 6">
    <name type="scientific">Corticibacter populi</name>
    <dbReference type="NCBI Taxonomy" id="1550736"/>
    <lineage>
        <taxon>Bacteria</taxon>
        <taxon>Pseudomonadati</taxon>
        <taxon>Pseudomonadota</taxon>
        <taxon>Betaproteobacteria</taxon>
        <taxon>Burkholderiales</taxon>
        <taxon>Comamonadaceae</taxon>
        <taxon>Corticibacter</taxon>
    </lineage>
</organism>
<evidence type="ECO:0000259" key="4">
    <source>
        <dbReference type="Pfam" id="PF02769"/>
    </source>
</evidence>
<dbReference type="InterPro" id="IPR036921">
    <property type="entry name" value="PurM-like_N_sf"/>
</dbReference>
<comment type="similarity">
    <text evidence="2">Belongs to the thiamine-monophosphate kinase family.</text>
</comment>
<protein>
    <recommendedName>
        <fullName evidence="2">Thiamine-monophosphate kinase</fullName>
        <shortName evidence="2">TMP kinase</shortName>
        <shortName evidence="2">Thiamine-phosphate kinase</shortName>
        <ecNumber evidence="2">2.7.4.16</ecNumber>
    </recommendedName>
</protein>
<feature type="binding site" evidence="2">
    <location>
        <position position="75"/>
    </location>
    <ligand>
        <name>Mg(2+)</name>
        <dbReference type="ChEBI" id="CHEBI:18420"/>
        <label>2</label>
    </ligand>
</feature>
<comment type="catalytic activity">
    <reaction evidence="2">
        <text>thiamine phosphate + ATP = thiamine diphosphate + ADP</text>
        <dbReference type="Rhea" id="RHEA:15913"/>
        <dbReference type="ChEBI" id="CHEBI:30616"/>
        <dbReference type="ChEBI" id="CHEBI:37575"/>
        <dbReference type="ChEBI" id="CHEBI:58937"/>
        <dbReference type="ChEBI" id="CHEBI:456216"/>
        <dbReference type="EC" id="2.7.4.16"/>
    </reaction>
</comment>
<dbReference type="InterPro" id="IPR010918">
    <property type="entry name" value="PurM-like_C_dom"/>
</dbReference>
<feature type="binding site" evidence="2">
    <location>
        <position position="30"/>
    </location>
    <ligand>
        <name>Mg(2+)</name>
        <dbReference type="ChEBI" id="CHEBI:18420"/>
        <label>3</label>
    </ligand>
</feature>
<feature type="domain" description="PurM-like C-terminal" evidence="4">
    <location>
        <begin position="150"/>
        <end position="309"/>
    </location>
</feature>
<dbReference type="EC" id="2.7.4.16" evidence="2"/>
<dbReference type="HAMAP" id="MF_02128">
    <property type="entry name" value="TMP_kinase"/>
    <property type="match status" value="1"/>
</dbReference>
<gene>
    <name evidence="2 5" type="primary">thiL</name>
    <name evidence="5" type="ORF">D8I35_13955</name>
</gene>
<feature type="binding site" evidence="2">
    <location>
        <position position="122"/>
    </location>
    <ligand>
        <name>Mg(2+)</name>
        <dbReference type="ChEBI" id="CHEBI:18420"/>
        <label>1</label>
    </ligand>
</feature>
<keyword evidence="2" id="KW-0460">Magnesium</keyword>
<dbReference type="GO" id="GO:0005524">
    <property type="term" value="F:ATP binding"/>
    <property type="evidence" value="ECO:0007669"/>
    <property type="project" value="UniProtKB-UniRule"/>
</dbReference>
<dbReference type="Gene3D" id="3.90.650.10">
    <property type="entry name" value="PurM-like C-terminal domain"/>
    <property type="match status" value="1"/>
</dbReference>
<feature type="binding site" evidence="2">
    <location>
        <position position="45"/>
    </location>
    <ligand>
        <name>Mg(2+)</name>
        <dbReference type="ChEBI" id="CHEBI:18420"/>
        <label>4</label>
    </ligand>
</feature>
<keyword evidence="1 2" id="KW-0784">Thiamine biosynthesis</keyword>
<proteinExistence type="inferred from homology"/>
<dbReference type="Gene3D" id="3.30.1330.10">
    <property type="entry name" value="PurM-like, N-terminal domain"/>
    <property type="match status" value="1"/>
</dbReference>
<comment type="caution">
    <text evidence="2">Lacks conserved residue(s) required for the propagation of feature annotation.</text>
</comment>
<feature type="binding site" evidence="2">
    <location>
        <position position="47"/>
    </location>
    <ligand>
        <name>Mg(2+)</name>
        <dbReference type="ChEBI" id="CHEBI:18420"/>
        <label>1</label>
    </ligand>
</feature>
<feature type="binding site" evidence="2">
    <location>
        <position position="214"/>
    </location>
    <ligand>
        <name>ATP</name>
        <dbReference type="ChEBI" id="CHEBI:30616"/>
    </ligand>
</feature>
<evidence type="ECO:0000313" key="5">
    <source>
        <dbReference type="EMBL" id="RMX04955.1"/>
    </source>
</evidence>
<dbReference type="InterPro" id="IPR016188">
    <property type="entry name" value="PurM-like_N"/>
</dbReference>
<feature type="binding site" evidence="2">
    <location>
        <position position="30"/>
    </location>
    <ligand>
        <name>Mg(2+)</name>
        <dbReference type="ChEBI" id="CHEBI:18420"/>
        <label>4</label>
    </ligand>
</feature>
<dbReference type="EMBL" id="RDQO01000004">
    <property type="protein sequence ID" value="RMX04955.1"/>
    <property type="molecule type" value="Genomic_DNA"/>
</dbReference>
<evidence type="ECO:0000256" key="1">
    <source>
        <dbReference type="ARBA" id="ARBA00022977"/>
    </source>
</evidence>
<dbReference type="NCBIfam" id="TIGR01379">
    <property type="entry name" value="thiL"/>
    <property type="match status" value="1"/>
</dbReference>
<feature type="binding site" evidence="2">
    <location>
        <position position="212"/>
    </location>
    <ligand>
        <name>Mg(2+)</name>
        <dbReference type="ChEBI" id="CHEBI:18420"/>
        <label>3</label>
    </ligand>
</feature>
<dbReference type="Pfam" id="PF02769">
    <property type="entry name" value="AIRS_C"/>
    <property type="match status" value="1"/>
</dbReference>
<dbReference type="Pfam" id="PF00586">
    <property type="entry name" value="AIRS"/>
    <property type="match status" value="1"/>
</dbReference>
<dbReference type="CDD" id="cd02194">
    <property type="entry name" value="ThiL"/>
    <property type="match status" value="1"/>
</dbReference>
<dbReference type="Proteomes" id="UP000278006">
    <property type="component" value="Unassembled WGS sequence"/>
</dbReference>
<feature type="binding site" evidence="2">
    <location>
        <position position="46"/>
    </location>
    <ligand>
        <name>Mg(2+)</name>
        <dbReference type="ChEBI" id="CHEBI:18420"/>
        <label>1</label>
    </ligand>
</feature>
<evidence type="ECO:0000259" key="3">
    <source>
        <dbReference type="Pfam" id="PF00586"/>
    </source>
</evidence>
<name>A0A3M6QPK5_9BURK</name>
<dbReference type="InterPro" id="IPR006283">
    <property type="entry name" value="ThiL-like"/>
</dbReference>
<dbReference type="SUPFAM" id="SSF55326">
    <property type="entry name" value="PurM N-terminal domain-like"/>
    <property type="match status" value="1"/>
</dbReference>
<keyword evidence="2" id="KW-0067">ATP-binding</keyword>
<feature type="binding site" evidence="2">
    <location>
        <position position="47"/>
    </location>
    <ligand>
        <name>Mg(2+)</name>
        <dbReference type="ChEBI" id="CHEBI:18420"/>
        <label>2</label>
    </ligand>
</feature>
<reference evidence="5 6" key="1">
    <citation type="submission" date="2018-10" db="EMBL/GenBank/DDBJ databases">
        <title>Draft genome of Cortibacter populi DSM10536.</title>
        <authorList>
            <person name="Bernier A.-M."/>
            <person name="Bernard K."/>
        </authorList>
    </citation>
    <scope>NUCLEOTIDE SEQUENCE [LARGE SCALE GENOMIC DNA]</scope>
    <source>
        <strain evidence="5 6">DSM 105136</strain>
    </source>
</reference>
<evidence type="ECO:0000313" key="6">
    <source>
        <dbReference type="Proteomes" id="UP000278006"/>
    </source>
</evidence>
<dbReference type="PIRSF" id="PIRSF005303">
    <property type="entry name" value="Thiam_monoph_kin"/>
    <property type="match status" value="1"/>
</dbReference>
<feature type="binding site" evidence="2">
    <location>
        <begin position="121"/>
        <end position="122"/>
    </location>
    <ligand>
        <name>ATP</name>
        <dbReference type="ChEBI" id="CHEBI:30616"/>
    </ligand>
</feature>
<feature type="domain" description="PurM-like N-terminal" evidence="3">
    <location>
        <begin position="28"/>
        <end position="137"/>
    </location>
</feature>
<dbReference type="OrthoDB" id="9802811at2"/>
<feature type="binding site" evidence="2">
    <location>
        <position position="75"/>
    </location>
    <ligand>
        <name>Mg(2+)</name>
        <dbReference type="ChEBI" id="CHEBI:18420"/>
        <label>3</label>
    </ligand>
</feature>
<sequence length="327" mass="33840">MGEFDLIERFFTRPAQAGYTAAVAVGIGDDCAILQPSPGMQLAISSDMLVAGRHFFTDTDPARLGHKALAVNLSDLAACGAEPLGFTLALALETIEARWLQAFSGGMLALAGQHHCPLVGGDTTKGPMTINITVFGQLPQGQALLRSGARPGDDLYVSGTIGEARAGLALLRGEWTLADAALRQHLCQRLEAPTPRLALGQRLRGIASAAMDLSDGLRGDLGHILKASGVGAHIDGVAVLATSPALWQALAAWPAQRQIAFALAGGDDYELLFTAAPAERAAIAAIGAALAVPVQRIGRIVAGHGITVVDGDGQPVPLDLPSFDHFG</sequence>
<keyword evidence="6" id="KW-1185">Reference proteome</keyword>
<dbReference type="GO" id="GO:0009228">
    <property type="term" value="P:thiamine biosynthetic process"/>
    <property type="evidence" value="ECO:0007669"/>
    <property type="project" value="UniProtKB-KW"/>
</dbReference>
<dbReference type="PANTHER" id="PTHR30270:SF0">
    <property type="entry name" value="THIAMINE-MONOPHOSPHATE KINASE"/>
    <property type="match status" value="1"/>
</dbReference>
<feature type="binding site" evidence="2">
    <location>
        <position position="75"/>
    </location>
    <ligand>
        <name>Mg(2+)</name>
        <dbReference type="ChEBI" id="CHEBI:18420"/>
        <label>4</label>
    </ligand>
</feature>
<dbReference type="UniPathway" id="UPA00060">
    <property type="reaction ID" value="UER00142"/>
</dbReference>
<accession>A0A3M6QPK5</accession>
<dbReference type="GO" id="GO:0000287">
    <property type="term" value="F:magnesium ion binding"/>
    <property type="evidence" value="ECO:0007669"/>
    <property type="project" value="UniProtKB-UniRule"/>
</dbReference>
<comment type="pathway">
    <text evidence="2">Cofactor biosynthesis; thiamine diphosphate biosynthesis; thiamine diphosphate from thiamine phosphate: step 1/1.</text>
</comment>
<feature type="binding site" evidence="2">
    <location>
        <position position="146"/>
    </location>
    <ligand>
        <name>ATP</name>
        <dbReference type="ChEBI" id="CHEBI:30616"/>
    </ligand>
</feature>
<feature type="binding site" evidence="2">
    <location>
        <position position="323"/>
    </location>
    <ligand>
        <name>substrate</name>
    </ligand>
</feature>
<dbReference type="GO" id="GO:0009229">
    <property type="term" value="P:thiamine diphosphate biosynthetic process"/>
    <property type="evidence" value="ECO:0007669"/>
    <property type="project" value="UniProtKB-UniRule"/>
</dbReference>
<keyword evidence="2" id="KW-0547">Nucleotide-binding</keyword>
<comment type="function">
    <text evidence="2">Catalyzes the ATP-dependent phosphorylation of thiamine-monophosphate (TMP) to form thiamine-pyrophosphate (TPP), the active form of vitamin B1.</text>
</comment>
<keyword evidence="2" id="KW-0479">Metal-binding</keyword>
<feature type="binding site" evidence="2">
    <location>
        <position position="54"/>
    </location>
    <ligand>
        <name>substrate</name>
    </ligand>
</feature>
<comment type="miscellaneous">
    <text evidence="2">Reaction mechanism of ThiL seems to utilize a direct, inline transfer of the gamma-phosphate of ATP to TMP rather than a phosphorylated enzyme intermediate.</text>
</comment>